<dbReference type="EMBL" id="KB445651">
    <property type="protein sequence ID" value="EMD59974.1"/>
    <property type="molecule type" value="Genomic_DNA"/>
</dbReference>
<reference evidence="2" key="2">
    <citation type="journal article" date="2013" name="PLoS Genet.">
        <title>Comparative genome structure, secondary metabolite, and effector coding capacity across Cochliobolus pathogens.</title>
        <authorList>
            <person name="Condon B.J."/>
            <person name="Leng Y."/>
            <person name="Wu D."/>
            <person name="Bushley K.E."/>
            <person name="Ohm R.A."/>
            <person name="Otillar R."/>
            <person name="Martin J."/>
            <person name="Schackwitz W."/>
            <person name="Grimwood J."/>
            <person name="MohdZainudin N."/>
            <person name="Xue C."/>
            <person name="Wang R."/>
            <person name="Manning V.A."/>
            <person name="Dhillon B."/>
            <person name="Tu Z.J."/>
            <person name="Steffenson B.J."/>
            <person name="Salamov A."/>
            <person name="Sun H."/>
            <person name="Lowry S."/>
            <person name="LaButti K."/>
            <person name="Han J."/>
            <person name="Copeland A."/>
            <person name="Lindquist E."/>
            <person name="Barry K."/>
            <person name="Schmutz J."/>
            <person name="Baker S.E."/>
            <person name="Ciuffetti L.M."/>
            <person name="Grigoriev I.V."/>
            <person name="Zhong S."/>
            <person name="Turgeon B.G."/>
        </authorList>
    </citation>
    <scope>NUCLEOTIDE SEQUENCE [LARGE SCALE GENOMIC DNA]</scope>
    <source>
        <strain evidence="2">ND90Pr / ATCC 201652</strain>
    </source>
</reference>
<dbReference type="Proteomes" id="UP000016934">
    <property type="component" value="Unassembled WGS sequence"/>
</dbReference>
<dbReference type="HOGENOM" id="CLU_171505_0_0_1"/>
<dbReference type="Gene3D" id="4.10.60.10">
    <property type="entry name" value="Zinc finger, CCHC-type"/>
    <property type="match status" value="1"/>
</dbReference>
<proteinExistence type="predicted"/>
<feature type="non-terminal residue" evidence="1">
    <location>
        <position position="1"/>
    </location>
</feature>
<protein>
    <recommendedName>
        <fullName evidence="3">CCHC-type domain-containing protein</fullName>
    </recommendedName>
</protein>
<keyword evidence="2" id="KW-1185">Reference proteome</keyword>
<evidence type="ECO:0000313" key="1">
    <source>
        <dbReference type="EMBL" id="EMD59974.1"/>
    </source>
</evidence>
<reference evidence="1 2" key="1">
    <citation type="journal article" date="2012" name="PLoS Pathog.">
        <title>Diverse lifestyles and strategies of plant pathogenesis encoded in the genomes of eighteen Dothideomycetes fungi.</title>
        <authorList>
            <person name="Ohm R.A."/>
            <person name="Feau N."/>
            <person name="Henrissat B."/>
            <person name="Schoch C.L."/>
            <person name="Horwitz B.A."/>
            <person name="Barry K.W."/>
            <person name="Condon B.J."/>
            <person name="Copeland A.C."/>
            <person name="Dhillon B."/>
            <person name="Glaser F."/>
            <person name="Hesse C.N."/>
            <person name="Kosti I."/>
            <person name="LaButti K."/>
            <person name="Lindquist E.A."/>
            <person name="Lucas S."/>
            <person name="Salamov A.A."/>
            <person name="Bradshaw R.E."/>
            <person name="Ciuffetti L."/>
            <person name="Hamelin R.C."/>
            <person name="Kema G.H.J."/>
            <person name="Lawrence C."/>
            <person name="Scott J.A."/>
            <person name="Spatafora J.W."/>
            <person name="Turgeon B.G."/>
            <person name="de Wit P.J.G.M."/>
            <person name="Zhong S."/>
            <person name="Goodwin S.B."/>
            <person name="Grigoriev I.V."/>
        </authorList>
    </citation>
    <scope>NUCLEOTIDE SEQUENCE [LARGE SCALE GENOMIC DNA]</scope>
    <source>
        <strain evidence="2">ND90Pr / ATCC 201652</strain>
    </source>
</reference>
<dbReference type="GO" id="GO:0008270">
    <property type="term" value="F:zinc ion binding"/>
    <property type="evidence" value="ECO:0007669"/>
    <property type="project" value="InterPro"/>
</dbReference>
<evidence type="ECO:0000313" key="2">
    <source>
        <dbReference type="Proteomes" id="UP000016934"/>
    </source>
</evidence>
<dbReference type="GO" id="GO:0003676">
    <property type="term" value="F:nucleic acid binding"/>
    <property type="evidence" value="ECO:0007669"/>
    <property type="project" value="InterPro"/>
</dbReference>
<accession>M2QY36</accession>
<dbReference type="GeneID" id="19129698"/>
<gene>
    <name evidence="1" type="ORF">COCSADRAFT_100458</name>
</gene>
<dbReference type="OrthoDB" id="3805573at2759"/>
<dbReference type="InterPro" id="IPR036875">
    <property type="entry name" value="Znf_CCHC_sf"/>
</dbReference>
<organism evidence="1 2">
    <name type="scientific">Cochliobolus sativus (strain ND90Pr / ATCC 201652)</name>
    <name type="common">Common root rot and spot blotch fungus</name>
    <name type="synonym">Bipolaris sorokiniana</name>
    <dbReference type="NCBI Taxonomy" id="665912"/>
    <lineage>
        <taxon>Eukaryota</taxon>
        <taxon>Fungi</taxon>
        <taxon>Dikarya</taxon>
        <taxon>Ascomycota</taxon>
        <taxon>Pezizomycotina</taxon>
        <taxon>Dothideomycetes</taxon>
        <taxon>Pleosporomycetidae</taxon>
        <taxon>Pleosporales</taxon>
        <taxon>Pleosporineae</taxon>
        <taxon>Pleosporaceae</taxon>
        <taxon>Bipolaris</taxon>
    </lineage>
</organism>
<name>M2QY36_COCSN</name>
<sequence length="66" mass="7448">IEETLTISKVQEVLAKQAGSSRSNRESALKRVRGERQCRRCKETGHNARTCKVEIDSTSNSDRSKK</sequence>
<dbReference type="AlphaFoldDB" id="M2QY36"/>
<dbReference type="SUPFAM" id="SSF57756">
    <property type="entry name" value="Retrovirus zinc finger-like domains"/>
    <property type="match status" value="1"/>
</dbReference>
<dbReference type="KEGG" id="bsc:COCSADRAFT_100458"/>
<dbReference type="RefSeq" id="XP_007704239.1">
    <property type="nucleotide sequence ID" value="XM_007706049.1"/>
</dbReference>
<evidence type="ECO:0008006" key="3">
    <source>
        <dbReference type="Google" id="ProtNLM"/>
    </source>
</evidence>